<name>A0A1Y2ECJ6_9PEZI</name>
<comment type="caution">
    <text evidence="6">The sequence shown here is derived from an EMBL/GenBank/DDBJ whole genome shotgun (WGS) entry which is preliminary data.</text>
</comment>
<dbReference type="FunCoup" id="A0A1Y2ECJ6">
    <property type="interactions" value="1236"/>
</dbReference>
<dbReference type="InParanoid" id="A0A1Y2ECJ6"/>
<sequence>MSLFGSAASSAATNSANTAGDLSKDVTVSDPPEDTVSDLAFSPTQDFLAVSSWDKKVRVYEINSQGQSQGKLLYEHAAPVFSVDFSADGTKLVSAGADKMAKLCDLATGQQQQVAAHDNAIKCAKFFTPPNSNEALLVTGSWDKTVKYWDLRQSTPVGSVTVQERVYSMDVCKNLLVVGTADRYINVIGLNEPSKFYKTLQSPLKWQTRVVSCFTDASGFAVGSIEGRCAIQYVEEKDASLNFSFKCHRDPPQGNVTNVYAVNDISFHPQHGTFSTAGSDGTFHFWDKDAKHRLKGYPTVGGSITATTFNASGNIFAYAVGYDWSKGHQGNNQQYPNKVMLHPIQGDECKPRPNVKKR</sequence>
<dbReference type="SUPFAM" id="SSF50978">
    <property type="entry name" value="WD40 repeat-like"/>
    <property type="match status" value="1"/>
</dbReference>
<dbReference type="GO" id="GO:0005829">
    <property type="term" value="C:cytosol"/>
    <property type="evidence" value="ECO:0007669"/>
    <property type="project" value="EnsemblFungi"/>
</dbReference>
<dbReference type="InterPro" id="IPR001680">
    <property type="entry name" value="WD40_rpt"/>
</dbReference>
<gene>
    <name evidence="6" type="ORF">BCR38DRAFT_521932</name>
</gene>
<protein>
    <submittedName>
        <fullName evidence="6">WD40-repeat-containing domain protein</fullName>
    </submittedName>
</protein>
<dbReference type="PROSITE" id="PS50082">
    <property type="entry name" value="WD_REPEATS_2"/>
    <property type="match status" value="3"/>
</dbReference>
<accession>A0A1Y2ECJ6</accession>
<dbReference type="InterPro" id="IPR020472">
    <property type="entry name" value="WD40_PAC1"/>
</dbReference>
<dbReference type="RefSeq" id="XP_040719301.1">
    <property type="nucleotide sequence ID" value="XM_040865209.1"/>
</dbReference>
<dbReference type="SMART" id="SM00320">
    <property type="entry name" value="WD40"/>
    <property type="match status" value="5"/>
</dbReference>
<reference evidence="6 7" key="1">
    <citation type="submission" date="2016-07" db="EMBL/GenBank/DDBJ databases">
        <title>Pervasive Adenine N6-methylation of Active Genes in Fungi.</title>
        <authorList>
            <consortium name="DOE Joint Genome Institute"/>
            <person name="Mondo S.J."/>
            <person name="Dannebaum R.O."/>
            <person name="Kuo R.C."/>
            <person name="Labutti K."/>
            <person name="Haridas S."/>
            <person name="Kuo A."/>
            <person name="Salamov A."/>
            <person name="Ahrendt S.R."/>
            <person name="Lipzen A."/>
            <person name="Sullivan W."/>
            <person name="Andreopoulos W.B."/>
            <person name="Clum A."/>
            <person name="Lindquist E."/>
            <person name="Daum C."/>
            <person name="Ramamoorthy G.K."/>
            <person name="Gryganskyi A."/>
            <person name="Culley D."/>
            <person name="Magnuson J.K."/>
            <person name="James T.Y."/>
            <person name="O'Malley M.A."/>
            <person name="Stajich J.E."/>
            <person name="Spatafora J.W."/>
            <person name="Visel A."/>
            <person name="Grigoriev I.V."/>
        </authorList>
    </citation>
    <scope>NUCLEOTIDE SEQUENCE [LARGE SCALE GENOMIC DNA]</scope>
    <source>
        <strain evidence="6 7">CBS 129021</strain>
    </source>
</reference>
<dbReference type="EMBL" id="MCFJ01000003">
    <property type="protein sequence ID" value="ORY69014.1"/>
    <property type="molecule type" value="Genomic_DNA"/>
</dbReference>
<evidence type="ECO:0000256" key="2">
    <source>
        <dbReference type="ARBA" id="ARBA00022574"/>
    </source>
</evidence>
<keyword evidence="3" id="KW-0677">Repeat</keyword>
<proteinExistence type="inferred from homology"/>
<dbReference type="Pfam" id="PF00400">
    <property type="entry name" value="WD40"/>
    <property type="match status" value="4"/>
</dbReference>
<feature type="region of interest" description="Disordered" evidence="5">
    <location>
        <begin position="1"/>
        <end position="35"/>
    </location>
</feature>
<feature type="repeat" description="WD" evidence="4">
    <location>
        <begin position="262"/>
        <end position="287"/>
    </location>
</feature>
<evidence type="ECO:0000256" key="5">
    <source>
        <dbReference type="SAM" id="MobiDB-lite"/>
    </source>
</evidence>
<dbReference type="GO" id="GO:0034399">
    <property type="term" value="C:nuclear periphery"/>
    <property type="evidence" value="ECO:0007669"/>
    <property type="project" value="EnsemblFungi"/>
</dbReference>
<dbReference type="STRING" id="1141098.A0A1Y2ECJ6"/>
<keyword evidence="7" id="KW-1185">Reference proteome</keyword>
<dbReference type="GeneID" id="63781421"/>
<dbReference type="InterPro" id="IPR036322">
    <property type="entry name" value="WD40_repeat_dom_sf"/>
</dbReference>
<dbReference type="OrthoDB" id="256303at2759"/>
<dbReference type="PRINTS" id="PR00320">
    <property type="entry name" value="GPROTEINBRPT"/>
</dbReference>
<evidence type="ECO:0000256" key="1">
    <source>
        <dbReference type="ARBA" id="ARBA00007830"/>
    </source>
</evidence>
<evidence type="ECO:0000313" key="7">
    <source>
        <dbReference type="Proteomes" id="UP000193689"/>
    </source>
</evidence>
<dbReference type="InterPro" id="IPR015943">
    <property type="entry name" value="WD40/YVTN_repeat-like_dom_sf"/>
</dbReference>
<evidence type="ECO:0000313" key="6">
    <source>
        <dbReference type="EMBL" id="ORY69014.1"/>
    </source>
</evidence>
<feature type="compositionally biased region" description="Low complexity" evidence="5">
    <location>
        <begin position="1"/>
        <end position="19"/>
    </location>
</feature>
<dbReference type="GO" id="GO:0016973">
    <property type="term" value="P:poly(A)+ mRNA export from nucleus"/>
    <property type="evidence" value="ECO:0007669"/>
    <property type="project" value="EnsemblFungi"/>
</dbReference>
<dbReference type="Gene3D" id="2.130.10.10">
    <property type="entry name" value="YVTN repeat-like/Quinoprotein amine dehydrogenase"/>
    <property type="match status" value="1"/>
</dbReference>
<keyword evidence="2 4" id="KW-0853">WD repeat</keyword>
<feature type="repeat" description="WD" evidence="4">
    <location>
        <begin position="73"/>
        <end position="114"/>
    </location>
</feature>
<dbReference type="PANTHER" id="PTHR10971">
    <property type="entry name" value="MRNA EXPORT FACTOR AND BUB3"/>
    <property type="match status" value="1"/>
</dbReference>
<organism evidence="6 7">
    <name type="scientific">Pseudomassariella vexata</name>
    <dbReference type="NCBI Taxonomy" id="1141098"/>
    <lineage>
        <taxon>Eukaryota</taxon>
        <taxon>Fungi</taxon>
        <taxon>Dikarya</taxon>
        <taxon>Ascomycota</taxon>
        <taxon>Pezizomycotina</taxon>
        <taxon>Sordariomycetes</taxon>
        <taxon>Xylariomycetidae</taxon>
        <taxon>Amphisphaeriales</taxon>
        <taxon>Pseudomassariaceae</taxon>
        <taxon>Pseudomassariella</taxon>
    </lineage>
</organism>
<dbReference type="FunFam" id="2.130.10.10:FF:000190">
    <property type="entry name" value="Nuclear pore complex subunit"/>
    <property type="match status" value="1"/>
</dbReference>
<dbReference type="AlphaFoldDB" id="A0A1Y2ECJ6"/>
<feature type="repeat" description="WD" evidence="4">
    <location>
        <begin position="114"/>
        <end position="159"/>
    </location>
</feature>
<evidence type="ECO:0000256" key="4">
    <source>
        <dbReference type="PROSITE-ProRule" id="PRU00221"/>
    </source>
</evidence>
<dbReference type="Proteomes" id="UP000193689">
    <property type="component" value="Unassembled WGS sequence"/>
</dbReference>
<evidence type="ECO:0000256" key="3">
    <source>
        <dbReference type="ARBA" id="ARBA00022737"/>
    </source>
</evidence>
<comment type="similarity">
    <text evidence="1">Belongs to the WD repeat rae1 family.</text>
</comment>